<dbReference type="RefSeq" id="WP_143847964.1">
    <property type="nucleotide sequence ID" value="NZ_VLXZ01000003.1"/>
</dbReference>
<dbReference type="Pfam" id="PF22564">
    <property type="entry name" value="HAAS"/>
    <property type="match status" value="1"/>
</dbReference>
<keyword evidence="1" id="KW-0472">Membrane</keyword>
<organism evidence="2 3">
    <name type="scientific">Alkalicoccobacillus porphyridii</name>
    <dbReference type="NCBI Taxonomy" id="2597270"/>
    <lineage>
        <taxon>Bacteria</taxon>
        <taxon>Bacillati</taxon>
        <taxon>Bacillota</taxon>
        <taxon>Bacilli</taxon>
        <taxon>Bacillales</taxon>
        <taxon>Bacillaceae</taxon>
        <taxon>Alkalicoccobacillus</taxon>
    </lineage>
</organism>
<keyword evidence="1" id="KW-0812">Transmembrane</keyword>
<evidence type="ECO:0000256" key="1">
    <source>
        <dbReference type="SAM" id="Phobius"/>
    </source>
</evidence>
<proteinExistence type="predicted"/>
<keyword evidence="3" id="KW-1185">Reference proteome</keyword>
<name>A0A554A1B2_9BACI</name>
<dbReference type="AlphaFoldDB" id="A0A554A1B2"/>
<keyword evidence="1" id="KW-1133">Transmembrane helix</keyword>
<accession>A0A554A1B2</accession>
<reference evidence="2 3" key="1">
    <citation type="submission" date="2019-07" db="EMBL/GenBank/DDBJ databases">
        <authorList>
            <person name="Park Y.J."/>
            <person name="Jeong S.E."/>
            <person name="Jung H.S."/>
        </authorList>
    </citation>
    <scope>NUCLEOTIDE SEQUENCE [LARGE SCALE GENOMIC DNA]</scope>
    <source>
        <strain evidence="3">P16(2019)</strain>
    </source>
</reference>
<evidence type="ECO:0000313" key="2">
    <source>
        <dbReference type="EMBL" id="TSB47465.1"/>
    </source>
</evidence>
<comment type="caution">
    <text evidence="2">The sequence shown here is derived from an EMBL/GenBank/DDBJ whole genome shotgun (WGS) entry which is preliminary data.</text>
</comment>
<evidence type="ECO:0000313" key="3">
    <source>
        <dbReference type="Proteomes" id="UP000318521"/>
    </source>
</evidence>
<gene>
    <name evidence="2" type="ORF">FN960_06940</name>
</gene>
<protein>
    <submittedName>
        <fullName evidence="2">DUF1700 domain-containing protein</fullName>
    </submittedName>
</protein>
<feature type="transmembrane region" description="Helical" evidence="1">
    <location>
        <begin position="144"/>
        <end position="165"/>
    </location>
</feature>
<dbReference type="Proteomes" id="UP000318521">
    <property type="component" value="Unassembled WGS sequence"/>
</dbReference>
<feature type="transmembrane region" description="Helical" evidence="1">
    <location>
        <begin position="81"/>
        <end position="103"/>
    </location>
</feature>
<feature type="transmembrane region" description="Helical" evidence="1">
    <location>
        <begin position="109"/>
        <end position="132"/>
    </location>
</feature>
<dbReference type="EMBL" id="VLXZ01000003">
    <property type="protein sequence ID" value="TSB47465.1"/>
    <property type="molecule type" value="Genomic_DNA"/>
</dbReference>
<dbReference type="OrthoDB" id="9804829at2"/>
<sequence>MNKDEFLNLLKKNLKYMSAQEKKDILDDYALHYVEGASEQESEENISRNLGDPKDIAKELNADYAMQKVEDKKSFKNISNAVLSIMGLSIMNFMMVIGSLFLLLIFSPIILAFIIGVPIMIASPIILIVMGIVNGFHTIGMHEVYEVIKGVVIGSLLAVVGYYIAKAFMKLFINHLKWNMAMLKGRG</sequence>